<dbReference type="PANTHER" id="PTHR30087:SF1">
    <property type="entry name" value="HYPOTHETICAL CYTOSOLIC PROTEIN"/>
    <property type="match status" value="1"/>
</dbReference>
<dbReference type="RefSeq" id="WP_142935422.1">
    <property type="nucleotide sequence ID" value="NZ_FXTM01000011.1"/>
</dbReference>
<sequence>MRKLIVSACLVGFNCKYNGKNNRCESIVKAFRRGLVVPLCPEQLGGLPTPRPPAKITEGDGFTVLDGKSRVKTVDGSNRDVTISFLRGAYETLYAAELLGENCIACILKERSPSCGVREIYEYKSDNLKEGMGVTSALLRRKGFKIVSSEDKEEIEKLLKELL</sequence>
<accession>A0A521CBR0</accession>
<dbReference type="Proteomes" id="UP000317315">
    <property type="component" value="Unassembled WGS sequence"/>
</dbReference>
<dbReference type="OrthoDB" id="9797779at2"/>
<dbReference type="EMBL" id="FXTM01000011">
    <property type="protein sequence ID" value="SMO56872.1"/>
    <property type="molecule type" value="Genomic_DNA"/>
</dbReference>
<organism evidence="1 2">
    <name type="scientific">Balnearium lithotrophicum</name>
    <dbReference type="NCBI Taxonomy" id="223788"/>
    <lineage>
        <taxon>Bacteria</taxon>
        <taxon>Pseudomonadati</taxon>
        <taxon>Aquificota</taxon>
        <taxon>Aquificia</taxon>
        <taxon>Desulfurobacteriales</taxon>
        <taxon>Desulfurobacteriaceae</taxon>
        <taxon>Balnearium</taxon>
    </lineage>
</organism>
<dbReference type="InterPro" id="IPR007553">
    <property type="entry name" value="2-thiour_desulf"/>
</dbReference>
<dbReference type="PANTHER" id="PTHR30087">
    <property type="entry name" value="INNER MEMBRANE PROTEIN"/>
    <property type="match status" value="1"/>
</dbReference>
<protein>
    <submittedName>
        <fullName evidence="1">Uncharacterized conserved protein YbbK, DUF523 family</fullName>
    </submittedName>
</protein>
<keyword evidence="2" id="KW-1185">Reference proteome</keyword>
<proteinExistence type="predicted"/>
<evidence type="ECO:0000313" key="2">
    <source>
        <dbReference type="Proteomes" id="UP000317315"/>
    </source>
</evidence>
<gene>
    <name evidence="1" type="ORF">SAMN06269117_11145</name>
</gene>
<dbReference type="Pfam" id="PF04463">
    <property type="entry name" value="2-thiour_desulf"/>
    <property type="match status" value="1"/>
</dbReference>
<dbReference type="AlphaFoldDB" id="A0A521CBR0"/>
<reference evidence="1 2" key="1">
    <citation type="submission" date="2017-05" db="EMBL/GenBank/DDBJ databases">
        <authorList>
            <person name="Varghese N."/>
            <person name="Submissions S."/>
        </authorList>
    </citation>
    <scope>NUCLEOTIDE SEQUENCE [LARGE SCALE GENOMIC DNA]</scope>
    <source>
        <strain evidence="1 2">DSM 16304</strain>
    </source>
</reference>
<evidence type="ECO:0000313" key="1">
    <source>
        <dbReference type="EMBL" id="SMO56872.1"/>
    </source>
</evidence>
<name>A0A521CBR0_9BACT</name>